<dbReference type="Proteomes" id="UP000002872">
    <property type="component" value="Unassembled WGS sequence"/>
</dbReference>
<feature type="transmembrane region" description="Helical" evidence="1">
    <location>
        <begin position="232"/>
        <end position="252"/>
    </location>
</feature>
<protein>
    <recommendedName>
        <fullName evidence="4">Cell cycle control protein 50A</fullName>
    </recommendedName>
</protein>
<dbReference type="OMA" id="GAAQTHM"/>
<gene>
    <name evidence="2" type="ORF">NEQG_01667</name>
</gene>
<evidence type="ECO:0000313" key="2">
    <source>
        <dbReference type="EMBL" id="EIJ88223.1"/>
    </source>
</evidence>
<accession>I3EG76</accession>
<proteinExistence type="predicted"/>
<sequence length="253" mass="28744">MPASIGSLLREIFHQRYTEITEQKLSRYRFRLTSSQRLQFYSGISLLALSGFILVYAFSSSVSQVIIDYTHCTGKTCEYSFFLDKQKHNTHIYGSVKGAAQTHMKYTRDDSLNKPSPDNINEVDCSPYMQDGKWVYPCGITLSTLPTDSYKLLDENKNEVLLNTSMSERISSWSRPSSFLSAYYKIGSVPTLLPGKYQLIINKQLIHPLNVRKVIIISNIGIFGNLFYNSQIYILSTVVMLAIINAAACMYYA</sequence>
<organism evidence="2 3">
    <name type="scientific">Nematocida parisii (strain ERTm3)</name>
    <name type="common">Nematode killer fungus</name>
    <dbReference type="NCBI Taxonomy" id="935791"/>
    <lineage>
        <taxon>Eukaryota</taxon>
        <taxon>Fungi</taxon>
        <taxon>Fungi incertae sedis</taxon>
        <taxon>Microsporidia</taxon>
        <taxon>Nematocida</taxon>
    </lineage>
</organism>
<dbReference type="VEuPathDB" id="MicrosporidiaDB:NEQG_01667"/>
<keyword evidence="1" id="KW-0812">Transmembrane</keyword>
<keyword evidence="1" id="KW-0472">Membrane</keyword>
<keyword evidence="1" id="KW-1133">Transmembrane helix</keyword>
<dbReference type="OrthoDB" id="340608at2759"/>
<dbReference type="AlphaFoldDB" id="I3EG76"/>
<dbReference type="HOGENOM" id="CLU_1098755_0_0_1"/>
<feature type="transmembrane region" description="Helical" evidence="1">
    <location>
        <begin position="38"/>
        <end position="58"/>
    </location>
</feature>
<name>I3EG76_NEMP3</name>
<reference evidence="2" key="1">
    <citation type="submission" date="2011-01" db="EMBL/GenBank/DDBJ databases">
        <title>The Genome Sequence of Nematocida parisii strain ERTm3.</title>
        <authorList>
            <consortium name="The Broad Institute Genome Sequencing Platform"/>
            <consortium name="The Broad Institute Genome Sequencing Center for Infectious Disease"/>
            <person name="Cuomo C."/>
            <person name="Troemel E."/>
            <person name="Young S.K."/>
            <person name="Zeng Q."/>
            <person name="Gargeya S."/>
            <person name="Fitzgerald M."/>
            <person name="Haas B."/>
            <person name="Abouelleil A."/>
            <person name="Alvarado L."/>
            <person name="Arachchi H.M."/>
            <person name="Berlin A."/>
            <person name="Chapman S.B."/>
            <person name="Gearin G."/>
            <person name="Goldberg J."/>
            <person name="Griggs A."/>
            <person name="Gujja S."/>
            <person name="Hansen M."/>
            <person name="Heiman D."/>
            <person name="Howarth C."/>
            <person name="Larimer J."/>
            <person name="Lui A."/>
            <person name="MacDonald P.J.P."/>
            <person name="McCowen C."/>
            <person name="Montmayeur A."/>
            <person name="Murphy C."/>
            <person name="Neiman D."/>
            <person name="Pearson M."/>
            <person name="Priest M."/>
            <person name="Roberts A."/>
            <person name="Saif S."/>
            <person name="Shea T."/>
            <person name="Sisk P."/>
            <person name="Stolte C."/>
            <person name="Sykes S."/>
            <person name="Wortman J."/>
            <person name="Nusbaum C."/>
            <person name="Birren B."/>
        </authorList>
    </citation>
    <scope>NUCLEOTIDE SEQUENCE</scope>
    <source>
        <strain evidence="2">ERTm3</strain>
    </source>
</reference>
<evidence type="ECO:0000256" key="1">
    <source>
        <dbReference type="SAM" id="Phobius"/>
    </source>
</evidence>
<evidence type="ECO:0008006" key="4">
    <source>
        <dbReference type="Google" id="ProtNLM"/>
    </source>
</evidence>
<dbReference type="InParanoid" id="I3EG76"/>
<evidence type="ECO:0000313" key="3">
    <source>
        <dbReference type="Proteomes" id="UP000002872"/>
    </source>
</evidence>
<keyword evidence="3" id="KW-1185">Reference proteome</keyword>
<dbReference type="EMBL" id="GL870879">
    <property type="protein sequence ID" value="EIJ88223.1"/>
    <property type="molecule type" value="Genomic_DNA"/>
</dbReference>